<sequence>MNNIIIKPGKGMTNIKFIPIIFIITLSAFFLGCVESPDGTPTATPSPTATIEPTITPTYTPTPAPTPEPVPEAAVTYIVWIDSDRGFYKARAIEDTTYLELPADFNILNFTINVGDKVRWVNDDIYDFPVTVASNEDLWTNRTGYLRWREDKFEYIFNNTGIYTFYIQEYPRRPQQKITVR</sequence>
<accession>A0A062V3B3</accession>
<dbReference type="AlphaFoldDB" id="A0A062V3B3"/>
<dbReference type="InterPro" id="IPR008972">
    <property type="entry name" value="Cupredoxin"/>
</dbReference>
<feature type="compositionally biased region" description="Low complexity" evidence="1">
    <location>
        <begin position="40"/>
        <end position="59"/>
    </location>
</feature>
<dbReference type="EMBL" id="JMIY01000001">
    <property type="protein sequence ID" value="KCZ73566.1"/>
    <property type="molecule type" value="Genomic_DNA"/>
</dbReference>
<protein>
    <submittedName>
        <fullName evidence="3">Uncharacterized protein</fullName>
    </submittedName>
</protein>
<reference evidence="3 4" key="1">
    <citation type="journal article" date="2013" name="Nature">
        <title>Anaerobic oxidation of methane coupled to nitrate reduction in a novel archaeal lineage.</title>
        <authorList>
            <person name="Haroon M.F."/>
            <person name="Hu S."/>
            <person name="Shi Y."/>
            <person name="Imelfort M."/>
            <person name="Keller J."/>
            <person name="Hugenholtz P."/>
            <person name="Yuan Z."/>
            <person name="Tyson G.W."/>
        </authorList>
    </citation>
    <scope>NUCLEOTIDE SEQUENCE [LARGE SCALE GENOMIC DNA]</scope>
    <source>
        <strain evidence="3 4">ANME-2d</strain>
    </source>
</reference>
<keyword evidence="2" id="KW-0812">Transmembrane</keyword>
<dbReference type="PROSITE" id="PS51257">
    <property type="entry name" value="PROKAR_LIPOPROTEIN"/>
    <property type="match status" value="1"/>
</dbReference>
<evidence type="ECO:0000313" key="4">
    <source>
        <dbReference type="Proteomes" id="UP000027153"/>
    </source>
</evidence>
<feature type="transmembrane region" description="Helical" evidence="2">
    <location>
        <begin position="12"/>
        <end position="32"/>
    </location>
</feature>
<keyword evidence="2" id="KW-1133">Transmembrane helix</keyword>
<evidence type="ECO:0000256" key="2">
    <source>
        <dbReference type="SAM" id="Phobius"/>
    </source>
</evidence>
<gene>
    <name evidence="3" type="ORF">ANME2D_00637</name>
</gene>
<dbReference type="Proteomes" id="UP000027153">
    <property type="component" value="Unassembled WGS sequence"/>
</dbReference>
<name>A0A062V3B3_9EURY</name>
<comment type="caution">
    <text evidence="3">The sequence shown here is derived from an EMBL/GenBank/DDBJ whole genome shotgun (WGS) entry which is preliminary data.</text>
</comment>
<keyword evidence="4" id="KW-1185">Reference proteome</keyword>
<keyword evidence="2" id="KW-0472">Membrane</keyword>
<evidence type="ECO:0000313" key="3">
    <source>
        <dbReference type="EMBL" id="KCZ73566.1"/>
    </source>
</evidence>
<proteinExistence type="predicted"/>
<dbReference type="Gene3D" id="2.60.40.420">
    <property type="entry name" value="Cupredoxins - blue copper proteins"/>
    <property type="match status" value="1"/>
</dbReference>
<organism evidence="3 4">
    <name type="scientific">Candidatus Methanoperedens nitratireducens</name>
    <dbReference type="NCBI Taxonomy" id="1392998"/>
    <lineage>
        <taxon>Archaea</taxon>
        <taxon>Methanobacteriati</taxon>
        <taxon>Methanobacteriota</taxon>
        <taxon>Stenosarchaea group</taxon>
        <taxon>Methanomicrobia</taxon>
        <taxon>Methanosarcinales</taxon>
        <taxon>ANME-2 cluster</taxon>
        <taxon>Candidatus Methanoperedentaceae</taxon>
        <taxon>Candidatus Methanoperedens</taxon>
    </lineage>
</organism>
<feature type="region of interest" description="Disordered" evidence="1">
    <location>
        <begin position="40"/>
        <end position="67"/>
    </location>
</feature>
<evidence type="ECO:0000256" key="1">
    <source>
        <dbReference type="SAM" id="MobiDB-lite"/>
    </source>
</evidence>
<dbReference type="SUPFAM" id="SSF49503">
    <property type="entry name" value="Cupredoxins"/>
    <property type="match status" value="1"/>
</dbReference>